<evidence type="ECO:0000313" key="2">
    <source>
        <dbReference type="Proteomes" id="UP000225379"/>
    </source>
</evidence>
<dbReference type="Pfam" id="PF05100">
    <property type="entry name" value="Phage_tail_L"/>
    <property type="match status" value="1"/>
</dbReference>
<accession>A0A2B8BNS3</accession>
<evidence type="ECO:0000313" key="1">
    <source>
        <dbReference type="EMBL" id="PGH59379.1"/>
    </source>
</evidence>
<dbReference type="RefSeq" id="WP_098734728.1">
    <property type="nucleotide sequence ID" value="NZ_PDKW01000036.1"/>
</dbReference>
<proteinExistence type="predicted"/>
<dbReference type="NCBIfam" id="TIGR01600">
    <property type="entry name" value="phage_tail_L"/>
    <property type="match status" value="1"/>
</dbReference>
<dbReference type="InterPro" id="IPR006487">
    <property type="entry name" value="Phage_lambda_L"/>
</dbReference>
<comment type="caution">
    <text evidence="1">The sequence shown here is derived from an EMBL/GenBank/DDBJ whole genome shotgun (WGS) entry which is preliminary data.</text>
</comment>
<protein>
    <submittedName>
        <fullName evidence="1">Phage minor tail protein L</fullName>
    </submittedName>
</protein>
<dbReference type="Proteomes" id="UP000225379">
    <property type="component" value="Unassembled WGS sequence"/>
</dbReference>
<reference evidence="2" key="1">
    <citation type="submission" date="2017-10" db="EMBL/GenBank/DDBJ databases">
        <authorList>
            <person name="Kravchenko I.K."/>
            <person name="Grouzdev D.S."/>
        </authorList>
    </citation>
    <scope>NUCLEOTIDE SEQUENCE [LARGE SCALE GENOMIC DNA]</scope>
    <source>
        <strain evidence="2">B2</strain>
    </source>
</reference>
<dbReference type="OrthoDB" id="5673400at2"/>
<dbReference type="GO" id="GO:0051536">
    <property type="term" value="F:iron-sulfur cluster binding"/>
    <property type="evidence" value="ECO:0007669"/>
    <property type="project" value="InterPro"/>
</dbReference>
<sequence>MSQTNIPKWDERPALAAAAQSPDPGAYVTLFTLDLTMYPGGTIHHFTPSGSGGEQVLFGGIAYVPVEMETEGFEWTATGALPTPRLRIANINRQISALIYQFSDLLGAKVRRLRTFDRYLDGRAEADPLAFFPPDLYRIERKSAHTATHVEFELSAAIDQEGAMLPGRQVLRDGCTRRYRHWTGSGWSAEEVDCPYSGSLCFTATGERTDPARDACGKRLADCRLRYPNSTDLLPFGGFPGVSRVRV</sequence>
<organism evidence="1 2">
    <name type="scientific">Azospirillum palustre</name>
    <dbReference type="NCBI Taxonomy" id="2044885"/>
    <lineage>
        <taxon>Bacteria</taxon>
        <taxon>Pseudomonadati</taxon>
        <taxon>Pseudomonadota</taxon>
        <taxon>Alphaproteobacteria</taxon>
        <taxon>Rhodospirillales</taxon>
        <taxon>Azospirillaceae</taxon>
        <taxon>Azospirillum</taxon>
    </lineage>
</organism>
<dbReference type="GO" id="GO:0046718">
    <property type="term" value="P:symbiont entry into host cell"/>
    <property type="evidence" value="ECO:0007669"/>
    <property type="project" value="InterPro"/>
</dbReference>
<name>A0A2B8BNS3_9PROT</name>
<dbReference type="AlphaFoldDB" id="A0A2B8BNS3"/>
<keyword evidence="2" id="KW-1185">Reference proteome</keyword>
<gene>
    <name evidence="1" type="ORF">CRT60_01810</name>
</gene>
<dbReference type="EMBL" id="PDKW01000036">
    <property type="protein sequence ID" value="PGH59379.1"/>
    <property type="molecule type" value="Genomic_DNA"/>
</dbReference>
<dbReference type="GO" id="GO:0030430">
    <property type="term" value="C:host cell cytoplasm"/>
    <property type="evidence" value="ECO:0007669"/>
    <property type="project" value="InterPro"/>
</dbReference>